<dbReference type="AlphaFoldDB" id="A0A0E2ANK4"/>
<gene>
    <name evidence="1" type="ORF">HMPREF1056_03414</name>
</gene>
<dbReference type="PATRIC" id="fig|997883.3.peg.3596"/>
<accession>A0A0E2ANK4</accession>
<dbReference type="InterPro" id="IPR011204">
    <property type="entry name" value="Virulence_RhuM-like"/>
</dbReference>
<dbReference type="PIRSF" id="PIRSF015268">
    <property type="entry name" value="Virulence_RhuM"/>
    <property type="match status" value="1"/>
</dbReference>
<dbReference type="Pfam" id="PF13310">
    <property type="entry name" value="Virulence_RhuM"/>
    <property type="match status" value="1"/>
</dbReference>
<evidence type="ECO:0000313" key="1">
    <source>
        <dbReference type="EMBL" id="EIY93126.1"/>
    </source>
</evidence>
<proteinExistence type="predicted"/>
<reference evidence="1 2" key="1">
    <citation type="submission" date="2012-02" db="EMBL/GenBank/DDBJ databases">
        <title>The Genome Sequence of Bacteroides fragilis CL07T12C05.</title>
        <authorList>
            <consortium name="The Broad Institute Genome Sequencing Platform"/>
            <person name="Earl A."/>
            <person name="Ward D."/>
            <person name="Feldgarden M."/>
            <person name="Gevers D."/>
            <person name="Zitomersky N.L."/>
            <person name="Coyne M.J."/>
            <person name="Comstock L.E."/>
            <person name="Young S.K."/>
            <person name="Zeng Q."/>
            <person name="Gargeya S."/>
            <person name="Fitzgerald M."/>
            <person name="Haas B."/>
            <person name="Abouelleil A."/>
            <person name="Alvarado L."/>
            <person name="Arachchi H.M."/>
            <person name="Berlin A."/>
            <person name="Chapman S.B."/>
            <person name="Gearin G."/>
            <person name="Goldberg J."/>
            <person name="Griggs A."/>
            <person name="Gujja S."/>
            <person name="Hansen M."/>
            <person name="Heiman D."/>
            <person name="Howarth C."/>
            <person name="Larimer J."/>
            <person name="Lui A."/>
            <person name="MacDonald P.J.P."/>
            <person name="McCowen C."/>
            <person name="Montmayeur A."/>
            <person name="Murphy C."/>
            <person name="Neiman D."/>
            <person name="Pearson M."/>
            <person name="Priest M."/>
            <person name="Roberts A."/>
            <person name="Saif S."/>
            <person name="Shea T."/>
            <person name="Sisk P."/>
            <person name="Stolte C."/>
            <person name="Sykes S."/>
            <person name="Wortman J."/>
            <person name="Nusbaum C."/>
            <person name="Birren B."/>
        </authorList>
    </citation>
    <scope>NUCLEOTIDE SEQUENCE [LARGE SCALE GENOMIC DNA]</scope>
    <source>
        <strain evidence="1 2">CL07T12C05</strain>
    </source>
</reference>
<dbReference type="EMBL" id="AGXN01000019">
    <property type="protein sequence ID" value="EIY93126.1"/>
    <property type="molecule type" value="Genomic_DNA"/>
</dbReference>
<dbReference type="HOGENOM" id="CLU_048266_0_0_10"/>
<evidence type="ECO:0000313" key="2">
    <source>
        <dbReference type="Proteomes" id="UP000003879"/>
    </source>
</evidence>
<dbReference type="PANTHER" id="PTHR35810:SF1">
    <property type="entry name" value="CYTOPLASMIC PROTEIN"/>
    <property type="match status" value="1"/>
</dbReference>
<comment type="caution">
    <text evidence="1">The sequence shown here is derived from an EMBL/GenBank/DDBJ whole genome shotgun (WGS) entry which is preliminary data.</text>
</comment>
<dbReference type="PANTHER" id="PTHR35810">
    <property type="entry name" value="CYTOPLASMIC PROTEIN-RELATED"/>
    <property type="match status" value="1"/>
</dbReference>
<dbReference type="RefSeq" id="WP_005798331.1">
    <property type="nucleotide sequence ID" value="NZ_JH724216.1"/>
</dbReference>
<name>A0A0E2ANK4_BACFG</name>
<sequence length="350" mass="40721">MTKQFEIRNSTAEFLIFAIEGKEDGIQVMYQNETIWCTQKAMATLFDCSSDNIGLHLKNIYTSEELQKEATTEFFSVVQTEGERQVTRKTRFYNLDAIISVGYRVNSIRATQFRQWCTSIIRQFSIRGYVIDKKRMENGSFIGEDYFEHLLAEIREIRLSERRFYQKLTDIYATAIDYNRDAPTTRLFFKKVQNKMHYAVHGQTAAELIVNRADANKEHMGLTTWEKAPNGKIVKTDVSIAKNYLKGVELEDMGHLVNGILDIAERMAKRHMPMTMEDWTKRIDIILEAGGDSILPNTGKVTAEYAKEFAEYEFEKYRIIQDRLFSSDFDRFNNGDSMLPFDINPDNKNE</sequence>
<dbReference type="Proteomes" id="UP000003879">
    <property type="component" value="Unassembled WGS sequence"/>
</dbReference>
<protein>
    <recommendedName>
        <fullName evidence="3">Bro-N domain-containing protein</fullName>
    </recommendedName>
</protein>
<evidence type="ECO:0008006" key="3">
    <source>
        <dbReference type="Google" id="ProtNLM"/>
    </source>
</evidence>
<organism evidence="1 2">
    <name type="scientific">Bacteroides fragilis CL07T12C05</name>
    <dbReference type="NCBI Taxonomy" id="997883"/>
    <lineage>
        <taxon>Bacteria</taxon>
        <taxon>Pseudomonadati</taxon>
        <taxon>Bacteroidota</taxon>
        <taxon>Bacteroidia</taxon>
        <taxon>Bacteroidales</taxon>
        <taxon>Bacteroidaceae</taxon>
        <taxon>Bacteroides</taxon>
    </lineage>
</organism>